<name>A0A6N8DJE9_RHOAC</name>
<comment type="pathway">
    <text evidence="1 5">Carotenoid biosynthesis.</text>
</comment>
<dbReference type="InterPro" id="IPR036188">
    <property type="entry name" value="FAD/NAD-bd_sf"/>
</dbReference>
<dbReference type="PANTHER" id="PTHR43734:SF7">
    <property type="entry name" value="4,4'-DIAPONEUROSPORENE OXYGENASE"/>
    <property type="match status" value="1"/>
</dbReference>
<dbReference type="Proteomes" id="UP000439113">
    <property type="component" value="Unassembled WGS sequence"/>
</dbReference>
<dbReference type="SUPFAM" id="SSF51905">
    <property type="entry name" value="FAD/NAD(P)-binding domain"/>
    <property type="match status" value="1"/>
</dbReference>
<comment type="caution">
    <text evidence="8">The sequence shown here is derived from an EMBL/GenBank/DDBJ whole genome shotgun (WGS) entry which is preliminary data.</text>
</comment>
<evidence type="ECO:0000256" key="2">
    <source>
        <dbReference type="ARBA" id="ARBA00006046"/>
    </source>
</evidence>
<evidence type="ECO:0000256" key="6">
    <source>
        <dbReference type="SAM" id="MobiDB-lite"/>
    </source>
</evidence>
<evidence type="ECO:0000256" key="5">
    <source>
        <dbReference type="RuleBase" id="RU362075"/>
    </source>
</evidence>
<evidence type="ECO:0000259" key="7">
    <source>
        <dbReference type="Pfam" id="PF01593"/>
    </source>
</evidence>
<feature type="domain" description="Amine oxidase" evidence="7">
    <location>
        <begin position="15"/>
        <end position="483"/>
    </location>
</feature>
<dbReference type="InterPro" id="IPR002937">
    <property type="entry name" value="Amino_oxidase"/>
</dbReference>
<dbReference type="OrthoDB" id="9774675at2"/>
<dbReference type="RefSeq" id="WP_155444642.1">
    <property type="nucleotide sequence ID" value="NZ_JAOQNR010000002.1"/>
</dbReference>
<organism evidence="8 9">
    <name type="scientific">Rhodoblastus acidophilus</name>
    <name type="common">Rhodopseudomonas acidophila</name>
    <dbReference type="NCBI Taxonomy" id="1074"/>
    <lineage>
        <taxon>Bacteria</taxon>
        <taxon>Pseudomonadati</taxon>
        <taxon>Pseudomonadota</taxon>
        <taxon>Alphaproteobacteria</taxon>
        <taxon>Hyphomicrobiales</taxon>
        <taxon>Rhodoblastaceae</taxon>
        <taxon>Rhodoblastus</taxon>
    </lineage>
</organism>
<comment type="similarity">
    <text evidence="2 5">Belongs to the carotenoid/retinoid oxidoreductase family.</text>
</comment>
<keyword evidence="4 5" id="KW-0560">Oxidoreductase</keyword>
<feature type="compositionally biased region" description="Polar residues" evidence="6">
    <location>
        <begin position="509"/>
        <end position="523"/>
    </location>
</feature>
<evidence type="ECO:0000256" key="4">
    <source>
        <dbReference type="ARBA" id="ARBA00023002"/>
    </source>
</evidence>
<evidence type="ECO:0000256" key="1">
    <source>
        <dbReference type="ARBA" id="ARBA00004829"/>
    </source>
</evidence>
<dbReference type="Pfam" id="PF01593">
    <property type="entry name" value="Amino_oxidase"/>
    <property type="match status" value="1"/>
</dbReference>
<dbReference type="GO" id="GO:0016117">
    <property type="term" value="P:carotenoid biosynthetic process"/>
    <property type="evidence" value="ECO:0007669"/>
    <property type="project" value="UniProtKB-KW"/>
</dbReference>
<accession>A0A6N8DJE9</accession>
<protein>
    <submittedName>
        <fullName evidence="8">Phytoene desaturase</fullName>
    </submittedName>
</protein>
<dbReference type="InterPro" id="IPR014105">
    <property type="entry name" value="Carotenoid/retinoid_OxRdtase"/>
</dbReference>
<keyword evidence="3 5" id="KW-0125">Carotenoid biosynthesis</keyword>
<evidence type="ECO:0000313" key="9">
    <source>
        <dbReference type="Proteomes" id="UP000439113"/>
    </source>
</evidence>
<gene>
    <name evidence="8" type="primary">crtI</name>
    <name evidence="8" type="ORF">GJ654_03100</name>
</gene>
<dbReference type="Gene3D" id="3.50.50.60">
    <property type="entry name" value="FAD/NAD(P)-binding domain"/>
    <property type="match status" value="2"/>
</dbReference>
<reference evidence="8 9" key="1">
    <citation type="submission" date="2019-11" db="EMBL/GenBank/DDBJ databases">
        <title>Whole-genome sequence of a Rhodoblastus acidophilus DSM 142.</title>
        <authorList>
            <person name="Kyndt J.A."/>
            <person name="Meyer T.E."/>
        </authorList>
    </citation>
    <scope>NUCLEOTIDE SEQUENCE [LARGE SCALE GENOMIC DNA]</scope>
    <source>
        <strain evidence="8 9">DSM 142</strain>
    </source>
</reference>
<dbReference type="GO" id="GO:0016491">
    <property type="term" value="F:oxidoreductase activity"/>
    <property type="evidence" value="ECO:0007669"/>
    <property type="project" value="UniProtKB-KW"/>
</dbReference>
<dbReference type="AlphaFoldDB" id="A0A6N8DJE9"/>
<evidence type="ECO:0000256" key="3">
    <source>
        <dbReference type="ARBA" id="ARBA00022746"/>
    </source>
</evidence>
<evidence type="ECO:0000313" key="8">
    <source>
        <dbReference type="EMBL" id="MTV29976.1"/>
    </source>
</evidence>
<dbReference type="PANTHER" id="PTHR43734">
    <property type="entry name" value="PHYTOENE DESATURASE"/>
    <property type="match status" value="1"/>
</dbReference>
<dbReference type="InterPro" id="IPR054841">
    <property type="entry name" value="carotdesatCrtD"/>
</dbReference>
<feature type="region of interest" description="Disordered" evidence="6">
    <location>
        <begin position="494"/>
        <end position="523"/>
    </location>
</feature>
<dbReference type="NCBIfam" id="TIGR02734">
    <property type="entry name" value="crtI_fam"/>
    <property type="match status" value="1"/>
</dbReference>
<dbReference type="EMBL" id="WNKS01000002">
    <property type="protein sequence ID" value="MTV29976.1"/>
    <property type="molecule type" value="Genomic_DNA"/>
</dbReference>
<sequence>MASRPRVVVVGAGVGGLVAAMVLSARGFETLVVEAGDAPGGKLRAMEVAGQSIDVGPTVFTLRDVFDGLFEECGGALDDHLTLIRAERLARHFWTDGSQLDLYPDVEANAAAIENFAGAREAEGYRVFAARAARIRNTLDATFMRASRPSLWALNRRIGLRRWRDILAISPYKTLWGALGSHFRDPRLRQLFARYSTYCGSSPFLAPATLMLVSDVERQGVWFVEGGMIRLAQALAGFAESLGARFRYGARVERILVENRRATGLVTSEGERFDADAIVFNGDVSALPLLGPEAARAANPAPERWRSLSAVTFAGVGAIDASLIHHNVFFGDDYAGEFDAIFKRGRTPARPTVYVCASDRHSGEVGGSERLFCLVNAPPEGRRSLGAGEIEECEKAAMDIMRACGARLAWTERVVTSPAAFATRFPATGGSLYGLATHGWRASFLRPSARSRLPGLYLAGGGIHPGPGVPMAALSGRQAALALISDLAPKGVAAMDPASTRRSRPAATSGGTSTPLATTENRD</sequence>
<dbReference type="NCBIfam" id="NF045637">
    <property type="entry name" value="carotdesatCrtDProt"/>
    <property type="match status" value="1"/>
</dbReference>
<proteinExistence type="inferred from homology"/>